<comment type="caution">
    <text evidence="2">The sequence shown here is derived from an EMBL/GenBank/DDBJ whole genome shotgun (WGS) entry which is preliminary data.</text>
</comment>
<evidence type="ECO:0000313" key="2">
    <source>
        <dbReference type="EMBL" id="KAK8052452.1"/>
    </source>
</evidence>
<reference evidence="2 3" key="1">
    <citation type="submission" date="2023-01" db="EMBL/GenBank/DDBJ databases">
        <title>Analysis of 21 Apiospora genomes using comparative genomics revels a genus with tremendous synthesis potential of carbohydrate active enzymes and secondary metabolites.</title>
        <authorList>
            <person name="Sorensen T."/>
        </authorList>
    </citation>
    <scope>NUCLEOTIDE SEQUENCE [LARGE SCALE GENOMIC DNA]</scope>
    <source>
        <strain evidence="2 3">CBS 33761</strain>
    </source>
</reference>
<proteinExistence type="predicted"/>
<sequence>MASSGTIITTAAATLSSFWVRPSDPACLRTTGYWIWSWAPSSDARTVLGGPSQTSSCLPLGWDSARTYAGTACPPQYTPGCPETGDGVVTCCPTAHPFTCRQNLKTSDHGEWFRCIMQYRQPDSKSITIADMNAYTTRTEVRTHGTNAHLHALAVLYQTPFIDRTKWPFNDNERRDRDRDRRRASSGSVGSNTSILDVLAAEEKGSSAREARGDRYCY</sequence>
<accession>A0ABR1U0M9</accession>
<feature type="region of interest" description="Disordered" evidence="1">
    <location>
        <begin position="167"/>
        <end position="190"/>
    </location>
</feature>
<name>A0ABR1U0M9_9PEZI</name>
<gene>
    <name evidence="2" type="ORF">PG993_003837</name>
</gene>
<organism evidence="2 3">
    <name type="scientific">Apiospora rasikravindrae</name>
    <dbReference type="NCBI Taxonomy" id="990691"/>
    <lineage>
        <taxon>Eukaryota</taxon>
        <taxon>Fungi</taxon>
        <taxon>Dikarya</taxon>
        <taxon>Ascomycota</taxon>
        <taxon>Pezizomycotina</taxon>
        <taxon>Sordariomycetes</taxon>
        <taxon>Xylariomycetidae</taxon>
        <taxon>Amphisphaeriales</taxon>
        <taxon>Apiosporaceae</taxon>
        <taxon>Apiospora</taxon>
    </lineage>
</organism>
<feature type="compositionally biased region" description="Basic and acidic residues" evidence="1">
    <location>
        <begin position="167"/>
        <end position="183"/>
    </location>
</feature>
<evidence type="ECO:0000313" key="3">
    <source>
        <dbReference type="Proteomes" id="UP001444661"/>
    </source>
</evidence>
<dbReference type="EMBL" id="JAQQWK010000002">
    <property type="protein sequence ID" value="KAK8052452.1"/>
    <property type="molecule type" value="Genomic_DNA"/>
</dbReference>
<keyword evidence="3" id="KW-1185">Reference proteome</keyword>
<protein>
    <submittedName>
        <fullName evidence="2">Uncharacterized protein</fullName>
    </submittedName>
</protein>
<dbReference type="Proteomes" id="UP001444661">
    <property type="component" value="Unassembled WGS sequence"/>
</dbReference>
<evidence type="ECO:0000256" key="1">
    <source>
        <dbReference type="SAM" id="MobiDB-lite"/>
    </source>
</evidence>